<dbReference type="RefSeq" id="WP_219965745.1">
    <property type="nucleotide sequence ID" value="NZ_JAGFNZ010000004.1"/>
</dbReference>
<dbReference type="Proteomes" id="UP000719942">
    <property type="component" value="Unassembled WGS sequence"/>
</dbReference>
<protein>
    <submittedName>
        <fullName evidence="1">Uncharacterized protein</fullName>
    </submittedName>
</protein>
<dbReference type="InterPro" id="IPR045527">
    <property type="entry name" value="DUF6470"/>
</dbReference>
<dbReference type="Pfam" id="PF20074">
    <property type="entry name" value="DUF6470"/>
    <property type="match status" value="1"/>
</dbReference>
<reference evidence="1 2" key="1">
    <citation type="submission" date="2021-03" db="EMBL/GenBank/DDBJ databases">
        <title>Caproiciproducens sp. nov. isolated from feces of cow.</title>
        <authorList>
            <person name="Choi J.-Y."/>
        </authorList>
    </citation>
    <scope>NUCLEOTIDE SEQUENCE [LARGE SCALE GENOMIC DNA]</scope>
    <source>
        <strain evidence="1 2">AGMB10547</strain>
    </source>
</reference>
<organism evidence="1 2">
    <name type="scientific">Caproiciproducens faecalis</name>
    <dbReference type="NCBI Taxonomy" id="2820301"/>
    <lineage>
        <taxon>Bacteria</taxon>
        <taxon>Bacillati</taxon>
        <taxon>Bacillota</taxon>
        <taxon>Clostridia</taxon>
        <taxon>Eubacteriales</taxon>
        <taxon>Acutalibacteraceae</taxon>
        <taxon>Caproiciproducens</taxon>
    </lineage>
</organism>
<dbReference type="EMBL" id="JAGFNZ010000004">
    <property type="protein sequence ID" value="MBW7573340.1"/>
    <property type="molecule type" value="Genomic_DNA"/>
</dbReference>
<comment type="caution">
    <text evidence="1">The sequence shown here is derived from an EMBL/GenBank/DDBJ whole genome shotgun (WGS) entry which is preliminary data.</text>
</comment>
<evidence type="ECO:0000313" key="1">
    <source>
        <dbReference type="EMBL" id="MBW7573340.1"/>
    </source>
</evidence>
<evidence type="ECO:0000313" key="2">
    <source>
        <dbReference type="Proteomes" id="UP000719942"/>
    </source>
</evidence>
<name>A0ABS7DPW8_9FIRM</name>
<gene>
    <name evidence="1" type="ORF">J5W02_11020</name>
</gene>
<accession>A0ABS7DPW8</accession>
<keyword evidence="2" id="KW-1185">Reference proteome</keyword>
<sequence>MEQLLDIVNVPISFEVKIHNAKLEIANDGISQQGIVDFTDLTPYTSKLYFDTHEFRNKVRSTAMKNHTELSAYEERVLAAMSGTADLAKKGKSLMNAQNDTGSLGALAFQHIQPTIQSTIGIPSSPADINWDPQQFSTQYETDRKNYDWLTKNKPKLKFTPAKVEFLVKEYAHVEFKYLGKPQYVPPSASPDYQPPEMDVTA</sequence>
<proteinExistence type="predicted"/>